<organism evidence="3 4">
    <name type="scientific">Triangularia verruculosa</name>
    <dbReference type="NCBI Taxonomy" id="2587418"/>
    <lineage>
        <taxon>Eukaryota</taxon>
        <taxon>Fungi</taxon>
        <taxon>Dikarya</taxon>
        <taxon>Ascomycota</taxon>
        <taxon>Pezizomycotina</taxon>
        <taxon>Sordariomycetes</taxon>
        <taxon>Sordariomycetidae</taxon>
        <taxon>Sordariales</taxon>
        <taxon>Podosporaceae</taxon>
        <taxon>Triangularia</taxon>
    </lineage>
</organism>
<evidence type="ECO:0000313" key="4">
    <source>
        <dbReference type="Proteomes" id="UP001303160"/>
    </source>
</evidence>
<keyword evidence="4" id="KW-1185">Reference proteome</keyword>
<comment type="caution">
    <text evidence="3">The sequence shown here is derived from an EMBL/GenBank/DDBJ whole genome shotgun (WGS) entry which is preliminary data.</text>
</comment>
<accession>A0AAN6XEJ5</accession>
<dbReference type="Proteomes" id="UP001303160">
    <property type="component" value="Unassembled WGS sequence"/>
</dbReference>
<name>A0AAN6XEJ5_9PEZI</name>
<dbReference type="CDD" id="cd22191">
    <property type="entry name" value="DPBB_RlpA_EXP_N-like"/>
    <property type="match status" value="1"/>
</dbReference>
<protein>
    <submittedName>
        <fullName evidence="3">RlpA-like double-psi beta-barrel-protein domain-containing protein-containing protein</fullName>
    </submittedName>
</protein>
<dbReference type="AlphaFoldDB" id="A0AAN6XEJ5"/>
<dbReference type="SUPFAM" id="SSF50685">
    <property type="entry name" value="Barwin-like endoglucanases"/>
    <property type="match status" value="1"/>
</dbReference>
<evidence type="ECO:0000256" key="1">
    <source>
        <dbReference type="ARBA" id="ARBA00022729"/>
    </source>
</evidence>
<dbReference type="PANTHER" id="PTHR31836">
    <property type="match status" value="1"/>
</dbReference>
<reference evidence="3" key="1">
    <citation type="journal article" date="2023" name="Mol. Phylogenet. Evol.">
        <title>Genome-scale phylogeny and comparative genomics of the fungal order Sordariales.</title>
        <authorList>
            <person name="Hensen N."/>
            <person name="Bonometti L."/>
            <person name="Westerberg I."/>
            <person name="Brannstrom I.O."/>
            <person name="Guillou S."/>
            <person name="Cros-Aarteil S."/>
            <person name="Calhoun S."/>
            <person name="Haridas S."/>
            <person name="Kuo A."/>
            <person name="Mondo S."/>
            <person name="Pangilinan J."/>
            <person name="Riley R."/>
            <person name="LaButti K."/>
            <person name="Andreopoulos B."/>
            <person name="Lipzen A."/>
            <person name="Chen C."/>
            <person name="Yan M."/>
            <person name="Daum C."/>
            <person name="Ng V."/>
            <person name="Clum A."/>
            <person name="Steindorff A."/>
            <person name="Ohm R.A."/>
            <person name="Martin F."/>
            <person name="Silar P."/>
            <person name="Natvig D.O."/>
            <person name="Lalanne C."/>
            <person name="Gautier V."/>
            <person name="Ament-Velasquez S.L."/>
            <person name="Kruys A."/>
            <person name="Hutchinson M.I."/>
            <person name="Powell A.J."/>
            <person name="Barry K."/>
            <person name="Miller A.N."/>
            <person name="Grigoriev I.V."/>
            <person name="Debuchy R."/>
            <person name="Gladieux P."/>
            <person name="Hiltunen Thoren M."/>
            <person name="Johannesson H."/>
        </authorList>
    </citation>
    <scope>NUCLEOTIDE SEQUENCE</scope>
    <source>
        <strain evidence="3">CBS 315.58</strain>
    </source>
</reference>
<gene>
    <name evidence="3" type="ORF">QBC40DRAFT_230896</name>
</gene>
<reference evidence="3" key="2">
    <citation type="submission" date="2023-05" db="EMBL/GenBank/DDBJ databases">
        <authorList>
            <consortium name="Lawrence Berkeley National Laboratory"/>
            <person name="Steindorff A."/>
            <person name="Hensen N."/>
            <person name="Bonometti L."/>
            <person name="Westerberg I."/>
            <person name="Brannstrom I.O."/>
            <person name="Guillou S."/>
            <person name="Cros-Aarteil S."/>
            <person name="Calhoun S."/>
            <person name="Haridas S."/>
            <person name="Kuo A."/>
            <person name="Mondo S."/>
            <person name="Pangilinan J."/>
            <person name="Riley R."/>
            <person name="Labutti K."/>
            <person name="Andreopoulos B."/>
            <person name="Lipzen A."/>
            <person name="Chen C."/>
            <person name="Yanf M."/>
            <person name="Daum C."/>
            <person name="Ng V."/>
            <person name="Clum A."/>
            <person name="Ohm R."/>
            <person name="Martin F."/>
            <person name="Silar P."/>
            <person name="Natvig D."/>
            <person name="Lalanne C."/>
            <person name="Gautier V."/>
            <person name="Ament-Velasquez S.L."/>
            <person name="Kruys A."/>
            <person name="Hutchinson M.I."/>
            <person name="Powell A.J."/>
            <person name="Barry K."/>
            <person name="Miller A.N."/>
            <person name="Grigoriev I.V."/>
            <person name="Debuchy R."/>
            <person name="Gladieux P."/>
            <person name="Thoren M.H."/>
            <person name="Johannesson H."/>
        </authorList>
    </citation>
    <scope>NUCLEOTIDE SEQUENCE</scope>
    <source>
        <strain evidence="3">CBS 315.58</strain>
    </source>
</reference>
<evidence type="ECO:0000313" key="3">
    <source>
        <dbReference type="EMBL" id="KAK4198076.1"/>
    </source>
</evidence>
<keyword evidence="1 2" id="KW-0732">Signal</keyword>
<dbReference type="PANTHER" id="PTHR31836:SF28">
    <property type="entry name" value="SRCR DOMAIN-CONTAINING PROTEIN-RELATED"/>
    <property type="match status" value="1"/>
</dbReference>
<proteinExistence type="predicted"/>
<dbReference type="InterPro" id="IPR036908">
    <property type="entry name" value="RlpA-like_sf"/>
</dbReference>
<feature type="chain" id="PRO_5043049823" evidence="2">
    <location>
        <begin position="18"/>
        <end position="160"/>
    </location>
</feature>
<evidence type="ECO:0000256" key="2">
    <source>
        <dbReference type="SAM" id="SignalP"/>
    </source>
</evidence>
<dbReference type="EMBL" id="MU863952">
    <property type="protein sequence ID" value="KAK4198076.1"/>
    <property type="molecule type" value="Genomic_DNA"/>
</dbReference>
<dbReference type="Gene3D" id="2.40.40.10">
    <property type="entry name" value="RlpA-like domain"/>
    <property type="match status" value="1"/>
</dbReference>
<feature type="signal peptide" evidence="2">
    <location>
        <begin position="1"/>
        <end position="17"/>
    </location>
</feature>
<sequence>MKTSAVSVAMFIAGTFASPINMNIARSEQQQVEVPAAVKIQLRHTEFAAKRDGGDNSYDRHGHMTYYEVGPGACGHDDSGKGDTHNIVAVSSSLMSGQGAGDACGRKIAIKGHDGKEVTAVVRDKCPSCPPGGIDVSQKVFKELAGNLDVGKTEVSWTFI</sequence>
<dbReference type="InterPro" id="IPR051477">
    <property type="entry name" value="Expansin_CellWall"/>
</dbReference>